<reference evidence="2 3" key="1">
    <citation type="submission" date="2016-12" db="EMBL/GenBank/DDBJ databases">
        <title>The draft genome sequence of HSLHS2.</title>
        <authorList>
            <person name="Hu D."/>
            <person name="Wang L."/>
            <person name="Shao Z."/>
        </authorList>
    </citation>
    <scope>NUCLEOTIDE SEQUENCE [LARGE SCALE GENOMIC DNA]</scope>
    <source>
        <strain evidence="2">MCCC 1A06712</strain>
    </source>
</reference>
<evidence type="ECO:0000313" key="2">
    <source>
        <dbReference type="EMBL" id="OUD08640.1"/>
    </source>
</evidence>
<comment type="caution">
    <text evidence="2">The sequence shown here is derived from an EMBL/GenBank/DDBJ whole genome shotgun (WGS) entry which is preliminary data.</text>
</comment>
<dbReference type="EMBL" id="MSPP01000004">
    <property type="protein sequence ID" value="OUD08640.1"/>
    <property type="molecule type" value="Genomic_DNA"/>
</dbReference>
<evidence type="ECO:0000256" key="1">
    <source>
        <dbReference type="SAM" id="Phobius"/>
    </source>
</evidence>
<feature type="transmembrane region" description="Helical" evidence="1">
    <location>
        <begin position="21"/>
        <end position="45"/>
    </location>
</feature>
<name>A0A251WVX4_9RHOB</name>
<organism evidence="2 3">
    <name type="scientific">Marivivens niveibacter</name>
    <dbReference type="NCBI Taxonomy" id="1930667"/>
    <lineage>
        <taxon>Bacteria</taxon>
        <taxon>Pseudomonadati</taxon>
        <taxon>Pseudomonadota</taxon>
        <taxon>Alphaproteobacteria</taxon>
        <taxon>Rhodobacterales</taxon>
        <taxon>Paracoccaceae</taxon>
        <taxon>Marivivens group</taxon>
        <taxon>Marivivens</taxon>
    </lineage>
</organism>
<evidence type="ECO:0008006" key="4">
    <source>
        <dbReference type="Google" id="ProtNLM"/>
    </source>
</evidence>
<evidence type="ECO:0000313" key="3">
    <source>
        <dbReference type="Proteomes" id="UP000194664"/>
    </source>
</evidence>
<keyword evidence="3" id="KW-1185">Reference proteome</keyword>
<keyword evidence="1" id="KW-1133">Transmembrane helix</keyword>
<proteinExistence type="predicted"/>
<protein>
    <recommendedName>
        <fullName evidence="4">DUF3971 domain-containing protein</fullName>
    </recommendedName>
</protein>
<sequence>MDQGQGDTDQTSGRRRIGRGWLLRVSIALIVAPLIVAVVAVLAILDREISAPHWIEQRLEQSGSQMMSGGSVEIGQVWLTLGRDLHLRARVENAQIRDGDHQTIAVLPVAETLISPRGLVLKQEVLVQEVVLRGAQIGLLRSADGSVEVSFQSNGPRAGAADSWVDLLDMVDQLLEEPALEALETVRAEGVIVNYSDLRSARSYTVDGGTISLDLRGGVVSLRGEFALLSGRPFVTTVDMSYDSPKGRRAATLGLTVANGIAADLAAQVPVLGWMSVVDAPINASIRASVQDDAQLGPMFASFEIQDGVIQPTPESRPIPIRNARSYLSYDPQSSTVRFDRVTADTSWGGFTATGRAYLRDWNDAGWPQSFEGQFEARDIGIAIEDVYDAPRVIDSAAADMRLRLSPFQIDIGQFNIAAGEQVLNGDGTITADQDGWGVALDVTSDAFDAMTLMPFWPETLKTPARNWFADNMTALDVRDLTLGLRMGGAEDMRIGGSTWVEYSQFRPNPQMPYIDKVSGFVSLLNNRLGIELDQGQSASPQGGVIDIAGSTMVMPDITMHEPRAEFGLKTQSTLTAALAYLDLPQWQFLTKAGRPVTLADGRAVGDFQIAMPFMKGMQPSAVEYQGSAVVRDLRSDQIVPNKTITAAQVSVEFDRETLAISGPVKLGAVPMTVQWSRAIGPDAPTVSFLNGTAVVSELFLDEFNIGLPPGSISGETEAQISLRLENGEAPEFIATSDLQGAGIRIDALNWSKSPQTAGDFEISGSLGPIPQIDRISLLAPGLNLSGSIALGEGGVLERASFDRLQSGRWLDGSVALTGRGVGRPAAIEVASGTIDLRQIDLSGSNDGGAPLSVSLDRVIIAQGIELTQFDGEFDSRGGFSGDFSGYLNGQAAVRGRVDPHNGGSRLRLIGSDGGAVAMAAGLLPNASGEDFELTLTPVGEAGVYDGTLTVKNLQVREAPALAELLNAVSVVGLLQQLSGQGLMFVDVLAEFRLTPDQIIVAQSSAAGPGLGISLDGIYTLATKEMDFQGVLSPLYLLNGIGSVLTRKGEGLIGFNFTLSGTKDALQVGVNPLSALTPGMFREIFRRPPPDLSE</sequence>
<keyword evidence="1" id="KW-0472">Membrane</keyword>
<dbReference type="Proteomes" id="UP000194664">
    <property type="component" value="Unassembled WGS sequence"/>
</dbReference>
<dbReference type="AlphaFoldDB" id="A0A251WVX4"/>
<keyword evidence="1" id="KW-0812">Transmembrane</keyword>
<gene>
    <name evidence="2" type="ORF">BVC71_11935</name>
</gene>
<dbReference type="OrthoDB" id="7161641at2"/>
<dbReference type="RefSeq" id="WP_086451910.1">
    <property type="nucleotide sequence ID" value="NZ_MSPP01000004.1"/>
</dbReference>
<accession>A0A251WVX4</accession>